<accession>A0ABD1EGP3</accession>
<gene>
    <name evidence="2" type="ORF">ABEB36_009341</name>
</gene>
<comment type="caution">
    <text evidence="2">The sequence shown here is derived from an EMBL/GenBank/DDBJ whole genome shotgun (WGS) entry which is preliminary data.</text>
</comment>
<protein>
    <recommendedName>
        <fullName evidence="1">MADF domain-containing protein</fullName>
    </recommendedName>
</protein>
<dbReference type="Pfam" id="PF10545">
    <property type="entry name" value="MADF_DNA_bdg"/>
    <property type="match status" value="1"/>
</dbReference>
<dbReference type="Proteomes" id="UP001566132">
    <property type="component" value="Unassembled WGS sequence"/>
</dbReference>
<dbReference type="PANTHER" id="PTHR12243:SF67">
    <property type="entry name" value="COREPRESSOR OF PANGOLIN, ISOFORM A-RELATED"/>
    <property type="match status" value="1"/>
</dbReference>
<dbReference type="InterPro" id="IPR006578">
    <property type="entry name" value="MADF-dom"/>
</dbReference>
<reference evidence="2 3" key="1">
    <citation type="submission" date="2024-05" db="EMBL/GenBank/DDBJ databases">
        <title>Genetic variation in Jamaican populations of the coffee berry borer (Hypothenemus hampei).</title>
        <authorList>
            <person name="Errbii M."/>
            <person name="Myrie A."/>
        </authorList>
    </citation>
    <scope>NUCLEOTIDE SEQUENCE [LARGE SCALE GENOMIC DNA]</scope>
    <source>
        <strain evidence="2">JA-Hopewell-2020-01-JO</strain>
        <tissue evidence="2">Whole body</tissue>
    </source>
</reference>
<proteinExistence type="predicted"/>
<sequence length="284" mass="32548">MEKIIELVRKYPILYDLSHEDYKNTRKKDKVWSTIGEEIGENGEEIKTKWRNLRDTYAMYIRGNKTKTGQAATNSKKLIWADHMEAFKLFLNFAKTTSNVSDICSKECTAMTNMPPENIEMFETSELEQTTSSQNLQETQLNNPQMPNRDISQLYKKTNRKRNSEPSTSVKDMMTYFKNKKKITYDATDQLFLAHACENCTESSLNSSYQPASTDSYPNISSVESISVASLDSPNVTAFPRQLETSEYYNTSSTTSENNYSALTNVRNQPASNYLNSFNPYISK</sequence>
<dbReference type="InterPro" id="IPR039353">
    <property type="entry name" value="TF_Adf1"/>
</dbReference>
<dbReference type="PROSITE" id="PS51029">
    <property type="entry name" value="MADF"/>
    <property type="match status" value="1"/>
</dbReference>
<feature type="domain" description="MADF" evidence="1">
    <location>
        <begin position="3"/>
        <end position="92"/>
    </location>
</feature>
<dbReference type="AlphaFoldDB" id="A0ABD1EGP3"/>
<dbReference type="EMBL" id="JBDJPC010000007">
    <property type="protein sequence ID" value="KAL1493642.1"/>
    <property type="molecule type" value="Genomic_DNA"/>
</dbReference>
<evidence type="ECO:0000313" key="2">
    <source>
        <dbReference type="EMBL" id="KAL1493642.1"/>
    </source>
</evidence>
<dbReference type="SMART" id="SM00595">
    <property type="entry name" value="MADF"/>
    <property type="match status" value="1"/>
</dbReference>
<name>A0ABD1EGP3_HYPHA</name>
<keyword evidence="3" id="KW-1185">Reference proteome</keyword>
<evidence type="ECO:0000259" key="1">
    <source>
        <dbReference type="PROSITE" id="PS51029"/>
    </source>
</evidence>
<dbReference type="PANTHER" id="PTHR12243">
    <property type="entry name" value="MADF DOMAIN TRANSCRIPTION FACTOR"/>
    <property type="match status" value="1"/>
</dbReference>
<organism evidence="2 3">
    <name type="scientific">Hypothenemus hampei</name>
    <name type="common">Coffee berry borer</name>
    <dbReference type="NCBI Taxonomy" id="57062"/>
    <lineage>
        <taxon>Eukaryota</taxon>
        <taxon>Metazoa</taxon>
        <taxon>Ecdysozoa</taxon>
        <taxon>Arthropoda</taxon>
        <taxon>Hexapoda</taxon>
        <taxon>Insecta</taxon>
        <taxon>Pterygota</taxon>
        <taxon>Neoptera</taxon>
        <taxon>Endopterygota</taxon>
        <taxon>Coleoptera</taxon>
        <taxon>Polyphaga</taxon>
        <taxon>Cucujiformia</taxon>
        <taxon>Curculionidae</taxon>
        <taxon>Scolytinae</taxon>
        <taxon>Hypothenemus</taxon>
    </lineage>
</organism>
<evidence type="ECO:0000313" key="3">
    <source>
        <dbReference type="Proteomes" id="UP001566132"/>
    </source>
</evidence>